<organism evidence="2 3">
    <name type="scientific">Basidiobolus ranarum</name>
    <dbReference type="NCBI Taxonomy" id="34480"/>
    <lineage>
        <taxon>Eukaryota</taxon>
        <taxon>Fungi</taxon>
        <taxon>Fungi incertae sedis</taxon>
        <taxon>Zoopagomycota</taxon>
        <taxon>Entomophthoromycotina</taxon>
        <taxon>Basidiobolomycetes</taxon>
        <taxon>Basidiobolales</taxon>
        <taxon>Basidiobolaceae</taxon>
        <taxon>Basidiobolus</taxon>
    </lineage>
</organism>
<gene>
    <name evidence="2" type="ORF">K7432_009403</name>
</gene>
<feature type="region of interest" description="Disordered" evidence="1">
    <location>
        <begin position="19"/>
        <end position="38"/>
    </location>
</feature>
<protein>
    <submittedName>
        <fullName evidence="2">Uncharacterized protein</fullName>
    </submittedName>
</protein>
<accession>A0ABR2WQ90</accession>
<evidence type="ECO:0000313" key="3">
    <source>
        <dbReference type="Proteomes" id="UP001479436"/>
    </source>
</evidence>
<dbReference type="EMBL" id="JASJQH010000578">
    <property type="protein sequence ID" value="KAK9763692.1"/>
    <property type="molecule type" value="Genomic_DNA"/>
</dbReference>
<proteinExistence type="predicted"/>
<reference evidence="2 3" key="1">
    <citation type="submission" date="2023-04" db="EMBL/GenBank/DDBJ databases">
        <title>Genome of Basidiobolus ranarum AG-B5.</title>
        <authorList>
            <person name="Stajich J.E."/>
            <person name="Carter-House D."/>
            <person name="Gryganskyi A."/>
        </authorList>
    </citation>
    <scope>NUCLEOTIDE SEQUENCE [LARGE SCALE GENOMIC DNA]</scope>
    <source>
        <strain evidence="2 3">AG-B5</strain>
    </source>
</reference>
<sequence>MEALSSDFLKDAERFYSKLSERRRDDSGNAGNYRRRSAIPTVEEVRRIGARSRPYRSKNRVDSTEVSKRLKVYLGSGESCPIPSSHVERKTTIPKSAILQNLNILM</sequence>
<name>A0ABR2WQ90_9FUNG</name>
<keyword evidence="3" id="KW-1185">Reference proteome</keyword>
<evidence type="ECO:0000256" key="1">
    <source>
        <dbReference type="SAM" id="MobiDB-lite"/>
    </source>
</evidence>
<dbReference type="Proteomes" id="UP001479436">
    <property type="component" value="Unassembled WGS sequence"/>
</dbReference>
<evidence type="ECO:0000313" key="2">
    <source>
        <dbReference type="EMBL" id="KAK9763692.1"/>
    </source>
</evidence>
<comment type="caution">
    <text evidence="2">The sequence shown here is derived from an EMBL/GenBank/DDBJ whole genome shotgun (WGS) entry which is preliminary data.</text>
</comment>